<dbReference type="EMBL" id="LSRS01000008">
    <property type="protein sequence ID" value="KAF1084004.1"/>
    <property type="molecule type" value="Genomic_DNA"/>
</dbReference>
<keyword evidence="2" id="KW-1185">Reference proteome</keyword>
<dbReference type="AlphaFoldDB" id="A0A9D2WMP1"/>
<comment type="caution">
    <text evidence="1">The sequence shown here is derived from an EMBL/GenBank/DDBJ whole genome shotgun (WGS) entry which is preliminary data.</text>
</comment>
<dbReference type="Proteomes" id="UP000798488">
    <property type="component" value="Unassembled WGS sequence"/>
</dbReference>
<evidence type="ECO:0000313" key="1">
    <source>
        <dbReference type="EMBL" id="KAF1084004.1"/>
    </source>
</evidence>
<proteinExistence type="predicted"/>
<accession>A0A9D2WMP1</accession>
<protein>
    <submittedName>
        <fullName evidence="1">Uncharacterized protein</fullName>
    </submittedName>
</protein>
<evidence type="ECO:0000313" key="2">
    <source>
        <dbReference type="Proteomes" id="UP000798488"/>
    </source>
</evidence>
<reference evidence="1" key="1">
    <citation type="submission" date="2016-02" db="EMBL/GenBank/DDBJ databases">
        <title>Draft Genome Sequence of Sporotomaculum syntrophicum Strain FB, a Syntrophic Benzoate Degrader.</title>
        <authorList>
            <person name="Nobu M.K."/>
            <person name="Narihiro T."/>
            <person name="Qiu Y.-L."/>
            <person name="Ohashi A."/>
            <person name="Liu W.-T."/>
            <person name="Yuji S."/>
        </authorList>
    </citation>
    <scope>NUCLEOTIDE SEQUENCE</scope>
    <source>
        <strain evidence="1">FB</strain>
    </source>
</reference>
<sequence>MLFVFYMDFFSGLEPSPCVSDDRYRGIKGGDYYSFLRVNPIQFKPYNVLATY</sequence>
<organism evidence="1 2">
    <name type="scientific">Sporotomaculum syntrophicum</name>
    <dbReference type="NCBI Taxonomy" id="182264"/>
    <lineage>
        <taxon>Bacteria</taxon>
        <taxon>Bacillati</taxon>
        <taxon>Bacillota</taxon>
        <taxon>Clostridia</taxon>
        <taxon>Eubacteriales</taxon>
        <taxon>Desulfallaceae</taxon>
        <taxon>Sporotomaculum</taxon>
    </lineage>
</organism>
<gene>
    <name evidence="1" type="ORF">SPSYN_02916</name>
</gene>
<name>A0A9D2WMP1_9FIRM</name>